<evidence type="ECO:0000256" key="11">
    <source>
        <dbReference type="PROSITE-ProRule" id="PRU10055"/>
    </source>
</evidence>
<comment type="caution">
    <text evidence="13">The sequence shown here is derived from an EMBL/GenBank/DDBJ whole genome shotgun (WGS) entry which is preliminary data.</text>
</comment>
<dbReference type="PRINTS" id="PR00131">
    <property type="entry name" value="GLHYDRLASE1"/>
</dbReference>
<dbReference type="InterPro" id="IPR018120">
    <property type="entry name" value="Glyco_hydro_1_AS"/>
</dbReference>
<dbReference type="InterPro" id="IPR017853">
    <property type="entry name" value="GH"/>
</dbReference>
<gene>
    <name evidence="13" type="ORF">H9729_00275</name>
</gene>
<reference evidence="13" key="2">
    <citation type="submission" date="2021-04" db="EMBL/GenBank/DDBJ databases">
        <authorList>
            <person name="Gilroy R."/>
        </authorList>
    </citation>
    <scope>NUCLEOTIDE SEQUENCE</scope>
    <source>
        <strain evidence="13">1345</strain>
    </source>
</reference>
<feature type="binding site" evidence="10">
    <location>
        <position position="298"/>
    </location>
    <ligand>
        <name>substrate</name>
    </ligand>
</feature>
<evidence type="ECO:0000256" key="9">
    <source>
        <dbReference type="PIRSR" id="PIRSR617736-1"/>
    </source>
</evidence>
<dbReference type="Pfam" id="PF00232">
    <property type="entry name" value="Glyco_hydro_1"/>
    <property type="match status" value="1"/>
</dbReference>
<reference evidence="13" key="1">
    <citation type="journal article" date="2021" name="PeerJ">
        <title>Extensive microbial diversity within the chicken gut microbiome revealed by metagenomics and culture.</title>
        <authorList>
            <person name="Gilroy R."/>
            <person name="Ravi A."/>
            <person name="Getino M."/>
            <person name="Pursley I."/>
            <person name="Horton D.L."/>
            <person name="Alikhan N.F."/>
            <person name="Baker D."/>
            <person name="Gharbi K."/>
            <person name="Hall N."/>
            <person name="Watson M."/>
            <person name="Adriaenssens E.M."/>
            <person name="Foster-Nyarko E."/>
            <person name="Jarju S."/>
            <person name="Secka A."/>
            <person name="Antonio M."/>
            <person name="Oren A."/>
            <person name="Chaudhuri R.R."/>
            <person name="La Ragione R."/>
            <person name="Hildebrand F."/>
            <person name="Pallen M.J."/>
        </authorList>
    </citation>
    <scope>NUCLEOTIDE SEQUENCE</scope>
    <source>
        <strain evidence="13">1345</strain>
    </source>
</reference>
<dbReference type="PROSITE" id="PS00572">
    <property type="entry name" value="GLYCOSYL_HYDROL_F1_1"/>
    <property type="match status" value="1"/>
</dbReference>
<dbReference type="SUPFAM" id="SSF51445">
    <property type="entry name" value="(Trans)glycosidases"/>
    <property type="match status" value="1"/>
</dbReference>
<dbReference type="InterPro" id="IPR017736">
    <property type="entry name" value="Glyco_hydro_1_beta-glucosidase"/>
</dbReference>
<protein>
    <recommendedName>
        <fullName evidence="3 12">Beta-glucosidase</fullName>
        <ecNumber evidence="3 12">3.2.1.21</ecNumber>
    </recommendedName>
</protein>
<dbReference type="GO" id="GO:0008422">
    <property type="term" value="F:beta-glucosidase activity"/>
    <property type="evidence" value="ECO:0007669"/>
    <property type="project" value="UniProtKB-EC"/>
</dbReference>
<evidence type="ECO:0000256" key="5">
    <source>
        <dbReference type="ARBA" id="ARBA00023001"/>
    </source>
</evidence>
<feature type="active site" description="Nucleophile" evidence="9 11">
    <location>
        <position position="353"/>
    </location>
</feature>
<dbReference type="FunFam" id="3.20.20.80:FF:000004">
    <property type="entry name" value="Beta-glucosidase 6-phospho-beta-glucosidase"/>
    <property type="match status" value="1"/>
</dbReference>
<evidence type="ECO:0000313" key="13">
    <source>
        <dbReference type="EMBL" id="HIY96105.1"/>
    </source>
</evidence>
<dbReference type="EMBL" id="DXCQ01000002">
    <property type="protein sequence ID" value="HIY96105.1"/>
    <property type="molecule type" value="Genomic_DNA"/>
</dbReference>
<dbReference type="EC" id="3.2.1.21" evidence="3 12"/>
<evidence type="ECO:0000256" key="12">
    <source>
        <dbReference type="RuleBase" id="RU361175"/>
    </source>
</evidence>
<keyword evidence="4 12" id="KW-0378">Hydrolase</keyword>
<evidence type="ECO:0000256" key="7">
    <source>
        <dbReference type="ARBA" id="ARBA00023295"/>
    </source>
</evidence>
<keyword evidence="6" id="KW-0119">Carbohydrate metabolism</keyword>
<feature type="binding site" evidence="10">
    <location>
        <begin position="407"/>
        <end position="408"/>
    </location>
    <ligand>
        <name>substrate</name>
    </ligand>
</feature>
<dbReference type="NCBIfam" id="TIGR03356">
    <property type="entry name" value="BGL"/>
    <property type="match status" value="1"/>
</dbReference>
<dbReference type="GO" id="GO:0030245">
    <property type="term" value="P:cellulose catabolic process"/>
    <property type="evidence" value="ECO:0007669"/>
    <property type="project" value="UniProtKB-KW"/>
</dbReference>
<evidence type="ECO:0000313" key="14">
    <source>
        <dbReference type="Proteomes" id="UP000886750"/>
    </source>
</evidence>
<dbReference type="GO" id="GO:0005829">
    <property type="term" value="C:cytosol"/>
    <property type="evidence" value="ECO:0007669"/>
    <property type="project" value="TreeGrafter"/>
</dbReference>
<evidence type="ECO:0000256" key="4">
    <source>
        <dbReference type="ARBA" id="ARBA00022801"/>
    </source>
</evidence>
<evidence type="ECO:0000256" key="8">
    <source>
        <dbReference type="ARBA" id="ARBA00023326"/>
    </source>
</evidence>
<evidence type="ECO:0000256" key="2">
    <source>
        <dbReference type="ARBA" id="ARBA00010838"/>
    </source>
</evidence>
<dbReference type="Proteomes" id="UP000886750">
    <property type="component" value="Unassembled WGS sequence"/>
</dbReference>
<organism evidence="13 14">
    <name type="scientific">Candidatus Borkfalkia excrementigallinarum</name>
    <dbReference type="NCBI Taxonomy" id="2838506"/>
    <lineage>
        <taxon>Bacteria</taxon>
        <taxon>Bacillati</taxon>
        <taxon>Bacillota</taxon>
        <taxon>Clostridia</taxon>
        <taxon>Christensenellales</taxon>
        <taxon>Christensenellaceae</taxon>
        <taxon>Candidatus Borkfalkia</taxon>
    </lineage>
</organism>
<name>A0A9D2CRH0_9FIRM</name>
<evidence type="ECO:0000256" key="6">
    <source>
        <dbReference type="ARBA" id="ARBA00023277"/>
    </source>
</evidence>
<dbReference type="PANTHER" id="PTHR10353:SF36">
    <property type="entry name" value="LP05116P"/>
    <property type="match status" value="1"/>
</dbReference>
<comment type="catalytic activity">
    <reaction evidence="1 12">
        <text>Hydrolysis of terminal, non-reducing beta-D-glucosyl residues with release of beta-D-glucose.</text>
        <dbReference type="EC" id="3.2.1.21"/>
    </reaction>
</comment>
<feature type="binding site" evidence="10">
    <location>
        <position position="17"/>
    </location>
    <ligand>
        <name>substrate</name>
    </ligand>
</feature>
<accession>A0A9D2CRH0</accession>
<keyword evidence="8" id="KW-0624">Polysaccharide degradation</keyword>
<feature type="active site" description="Proton donor" evidence="9">
    <location>
        <position position="163"/>
    </location>
</feature>
<comment type="similarity">
    <text evidence="2 12">Belongs to the glycosyl hydrolase 1 family.</text>
</comment>
<feature type="binding site" evidence="10">
    <location>
        <position position="162"/>
    </location>
    <ligand>
        <name>substrate</name>
    </ligand>
</feature>
<evidence type="ECO:0000256" key="10">
    <source>
        <dbReference type="PIRSR" id="PIRSR617736-2"/>
    </source>
</evidence>
<proteinExistence type="inferred from homology"/>
<sequence length="448" mass="51434">MDFPKNFVWGAATAAYQIEGAAYEADKGEHVWDAACRQRHYIFENHTAEVGCDHYHRFREDVALMKEMGLKAYRFSVCWPRLMPNGTGKVSDAGRRFYDELIDELLRAGIEPYMTLFHWEYPYELFHRGGWLNPNSPEWFEEYAANIAKFYSDRVRHFITVNEPQCFIGLGLYEGTHAPYLKYPIDEALIAWHNTLKASGLAVKALRAHAKQPAEVGVTVATAVKMPHDPAKDAAAAEYANFSYTCPTFFTNSFFTDPVVFGRYPEGMFEGFGVKPFYTQSDMEIIKSDIDFIGLNIYSGEYVTSDGNGRVCTVTPGMNTPKTDMRWNVHPECLYYGPKAFYERYKLPVYITENGVAVTEWLSSDGTLADPSRVQFIREYLKQLARASEDGADVRGYFYWSLMDNFEWTEGFSKRFGLIYVDYDTKKRILKDSAKFYADVIRTNGKNL</sequence>
<dbReference type="InterPro" id="IPR001360">
    <property type="entry name" value="Glyco_hydro_1"/>
</dbReference>
<dbReference type="InterPro" id="IPR033132">
    <property type="entry name" value="GH_1_N_CS"/>
</dbReference>
<evidence type="ECO:0000256" key="1">
    <source>
        <dbReference type="ARBA" id="ARBA00000448"/>
    </source>
</evidence>
<dbReference type="Gene3D" id="3.20.20.80">
    <property type="entry name" value="Glycosidases"/>
    <property type="match status" value="1"/>
</dbReference>
<evidence type="ECO:0000256" key="3">
    <source>
        <dbReference type="ARBA" id="ARBA00012744"/>
    </source>
</evidence>
<keyword evidence="7 12" id="KW-0326">Glycosidase</keyword>
<dbReference type="AlphaFoldDB" id="A0A9D2CRH0"/>
<feature type="binding site" evidence="10">
    <location>
        <position position="400"/>
    </location>
    <ligand>
        <name>substrate</name>
    </ligand>
</feature>
<dbReference type="PANTHER" id="PTHR10353">
    <property type="entry name" value="GLYCOSYL HYDROLASE"/>
    <property type="match status" value="1"/>
</dbReference>
<dbReference type="PROSITE" id="PS00653">
    <property type="entry name" value="GLYCOSYL_HYDROL_F1_2"/>
    <property type="match status" value="1"/>
</dbReference>
<feature type="binding site" evidence="10">
    <location>
        <position position="118"/>
    </location>
    <ligand>
        <name>substrate</name>
    </ligand>
</feature>
<keyword evidence="5" id="KW-0136">Cellulose degradation</keyword>